<dbReference type="InterPro" id="IPR032465">
    <property type="entry name" value="ACMSD"/>
</dbReference>
<dbReference type="GO" id="GO:0005829">
    <property type="term" value="C:cytosol"/>
    <property type="evidence" value="ECO:0007669"/>
    <property type="project" value="TreeGrafter"/>
</dbReference>
<keyword evidence="7" id="KW-0378">Hydrolase</keyword>
<evidence type="ECO:0000256" key="4">
    <source>
        <dbReference type="ARBA" id="ARBA00036832"/>
    </source>
</evidence>
<organism evidence="7 8">
    <name type="scientific">Mycobacterium bourgelatii</name>
    <dbReference type="NCBI Taxonomy" id="1273442"/>
    <lineage>
        <taxon>Bacteria</taxon>
        <taxon>Bacillati</taxon>
        <taxon>Actinomycetota</taxon>
        <taxon>Actinomycetes</taxon>
        <taxon>Mycobacteriales</taxon>
        <taxon>Mycobacteriaceae</taxon>
        <taxon>Mycobacterium</taxon>
    </lineage>
</organism>
<accession>A0A7I9YTA9</accession>
<dbReference type="PANTHER" id="PTHR21240:SF29">
    <property type="entry name" value="AMIDOHYDROLASE-RELATED DOMAIN-CONTAINING PROTEIN"/>
    <property type="match status" value="1"/>
</dbReference>
<dbReference type="InterPro" id="IPR032466">
    <property type="entry name" value="Metal_Hydrolase"/>
</dbReference>
<keyword evidence="2" id="KW-0862">Zinc</keyword>
<dbReference type="SUPFAM" id="SSF51556">
    <property type="entry name" value="Metallo-dependent hydrolases"/>
    <property type="match status" value="1"/>
</dbReference>
<dbReference type="GO" id="GO:0047596">
    <property type="term" value="F:6-methylsalicylate decarboxylase activity"/>
    <property type="evidence" value="ECO:0007669"/>
    <property type="project" value="UniProtKB-EC"/>
</dbReference>
<dbReference type="InterPro" id="IPR006680">
    <property type="entry name" value="Amidohydro-rel"/>
</dbReference>
<sequence>MAMVSGLVDVHHHVVPDVYRAAIKAATDGTIGGIPQPAWSEQAMLDRIESLGVERAVVSISAPALEPVDDGERPALARACNDAIADLAKRNPGTIGGFAVLPMPDVAASVAEVRRALGELKLDGVAVLTNYGGRYLGDPLFAPLLEELDRHGAVVHVHPNLPPPLAGAQLALPAPVLEFTFDTTRMVAEMILAETLQRYPGLTLVLSHLGGTLPWVAWRLSMLDDFPSAKGGPREPVRDQLRRCYYDVALSADPAALRLAAELVGTDRLLYGSDFPFAPTGFIDRNRTNVHEPLASATSDNAERLFGAFSM</sequence>
<gene>
    <name evidence="7" type="ORF">MBOU_39070</name>
</gene>
<evidence type="ECO:0000259" key="6">
    <source>
        <dbReference type="Pfam" id="PF04909"/>
    </source>
</evidence>
<evidence type="ECO:0000256" key="5">
    <source>
        <dbReference type="ARBA" id="ARBA00038889"/>
    </source>
</evidence>
<proteinExistence type="predicted"/>
<keyword evidence="8" id="KW-1185">Reference proteome</keyword>
<comment type="caution">
    <text evidence="7">The sequence shown here is derived from an EMBL/GenBank/DDBJ whole genome shotgun (WGS) entry which is preliminary data.</text>
</comment>
<dbReference type="Gene3D" id="3.20.20.140">
    <property type="entry name" value="Metal-dependent hydrolases"/>
    <property type="match status" value="1"/>
</dbReference>
<dbReference type="EMBL" id="BLKZ01000001">
    <property type="protein sequence ID" value="GFG91865.1"/>
    <property type="molecule type" value="Genomic_DNA"/>
</dbReference>
<dbReference type="Pfam" id="PF04909">
    <property type="entry name" value="Amidohydro_2"/>
    <property type="match status" value="1"/>
</dbReference>
<evidence type="ECO:0000313" key="8">
    <source>
        <dbReference type="Proteomes" id="UP000465360"/>
    </source>
</evidence>
<evidence type="ECO:0000256" key="1">
    <source>
        <dbReference type="ARBA" id="ARBA00022723"/>
    </source>
</evidence>
<feature type="domain" description="Amidohydrolase-related" evidence="6">
    <location>
        <begin position="8"/>
        <end position="290"/>
    </location>
</feature>
<keyword evidence="3" id="KW-0456">Lyase</keyword>
<dbReference type="Proteomes" id="UP000465360">
    <property type="component" value="Unassembled WGS sequence"/>
</dbReference>
<dbReference type="EC" id="4.1.1.52" evidence="5"/>
<evidence type="ECO:0000313" key="7">
    <source>
        <dbReference type="EMBL" id="GFG91865.1"/>
    </source>
</evidence>
<protein>
    <recommendedName>
        <fullName evidence="5">6-methylsalicylate decarboxylase</fullName>
        <ecNumber evidence="5">4.1.1.52</ecNumber>
    </recommendedName>
</protein>
<keyword evidence="1" id="KW-0479">Metal-binding</keyword>
<evidence type="ECO:0000256" key="3">
    <source>
        <dbReference type="ARBA" id="ARBA00023239"/>
    </source>
</evidence>
<name>A0A7I9YTA9_MYCBU</name>
<dbReference type="GO" id="GO:0046872">
    <property type="term" value="F:metal ion binding"/>
    <property type="evidence" value="ECO:0007669"/>
    <property type="project" value="UniProtKB-KW"/>
</dbReference>
<comment type="catalytic activity">
    <reaction evidence="4">
        <text>6-methylsalicylate + H(+) = 3-methylphenol + CO2</text>
        <dbReference type="Rhea" id="RHEA:23112"/>
        <dbReference type="ChEBI" id="CHEBI:15378"/>
        <dbReference type="ChEBI" id="CHEBI:16526"/>
        <dbReference type="ChEBI" id="CHEBI:17231"/>
        <dbReference type="ChEBI" id="CHEBI:36658"/>
        <dbReference type="EC" id="4.1.1.52"/>
    </reaction>
    <physiologicalReaction direction="left-to-right" evidence="4">
        <dbReference type="Rhea" id="RHEA:23113"/>
    </physiologicalReaction>
</comment>
<dbReference type="GO" id="GO:0019748">
    <property type="term" value="P:secondary metabolic process"/>
    <property type="evidence" value="ECO:0007669"/>
    <property type="project" value="TreeGrafter"/>
</dbReference>
<dbReference type="PANTHER" id="PTHR21240">
    <property type="entry name" value="2-AMINO-3-CARBOXYLMUCONATE-6-SEMIALDEHYDE DECARBOXYLASE"/>
    <property type="match status" value="1"/>
</dbReference>
<dbReference type="AlphaFoldDB" id="A0A7I9YTA9"/>
<evidence type="ECO:0000256" key="2">
    <source>
        <dbReference type="ARBA" id="ARBA00022833"/>
    </source>
</evidence>
<dbReference type="GO" id="GO:0016787">
    <property type="term" value="F:hydrolase activity"/>
    <property type="evidence" value="ECO:0007669"/>
    <property type="project" value="UniProtKB-KW"/>
</dbReference>
<reference evidence="7 8" key="1">
    <citation type="journal article" date="2019" name="Emerg. Microbes Infect.">
        <title>Comprehensive subspecies identification of 175 nontuberculous mycobacteria species based on 7547 genomic profiles.</title>
        <authorList>
            <person name="Matsumoto Y."/>
            <person name="Kinjo T."/>
            <person name="Motooka D."/>
            <person name="Nabeya D."/>
            <person name="Jung N."/>
            <person name="Uechi K."/>
            <person name="Horii T."/>
            <person name="Iida T."/>
            <person name="Fujita J."/>
            <person name="Nakamura S."/>
        </authorList>
    </citation>
    <scope>NUCLEOTIDE SEQUENCE [LARGE SCALE GENOMIC DNA]</scope>
    <source>
        <strain evidence="7 8">JCM 30725</strain>
    </source>
</reference>